<evidence type="ECO:0000256" key="2">
    <source>
        <dbReference type="ARBA" id="ARBA00022490"/>
    </source>
</evidence>
<dbReference type="SUPFAM" id="SSF82829">
    <property type="entry name" value="MesJ substrate recognition domain-like"/>
    <property type="match status" value="1"/>
</dbReference>
<sequence>MMQWDSHYRKVLVAFSGGLDSTVLLHQLADLRQQHDLQLRAVHIHHGISAFADEWVTHCQAICERWAVPLEVIRVTLPNDGSGIEAQARSARYAAFAQIIQPDEALVTAQHLDDQCETVLLALKRGSGPAGLSAMPDTLPFGDNVLVRPLLNTSRETLETYAHTHQLVWIDDDSNQDDRYDRNFLRLRILPLLQARWPHFARSVARSAALCGEQEALLDELLADELASLMTPEGSLTIAPLQEVSQIRRNALLRRWLTQLDAPPPSRAMLERIWQEVALSREDAAPRLQIGAHDVRRYQGQLWWITRQAAPGKQVLAWLPPYAPLKLPLELGILRVAQTGYAVRAPEQDEQVSVRFHAPGNWQIVGRERSRSLKKLWQELSVPPWRRDTTPLLFYGEQLIAAPGIFVTRQGQAQDHACWHIDWQKGE</sequence>
<dbReference type="CDD" id="cd01992">
    <property type="entry name" value="TilS_N"/>
    <property type="match status" value="1"/>
</dbReference>
<dbReference type="InterPro" id="IPR014729">
    <property type="entry name" value="Rossmann-like_a/b/a_fold"/>
</dbReference>
<dbReference type="InterPro" id="IPR011063">
    <property type="entry name" value="TilS/TtcA_N"/>
</dbReference>
<keyword evidence="5 8" id="KW-0547">Nucleotide-binding</keyword>
<dbReference type="EMBL" id="RHXB01000006">
    <property type="protein sequence ID" value="RSE26196.1"/>
    <property type="molecule type" value="Genomic_DNA"/>
</dbReference>
<comment type="subcellular location">
    <subcellularLocation>
        <location evidence="1 8">Cytoplasm</location>
    </subcellularLocation>
</comment>
<dbReference type="InterPro" id="IPR015262">
    <property type="entry name" value="tRNA_Ile_lys_synt_subst-bd"/>
</dbReference>
<evidence type="ECO:0000256" key="5">
    <source>
        <dbReference type="ARBA" id="ARBA00022741"/>
    </source>
</evidence>
<dbReference type="Pfam" id="PF09179">
    <property type="entry name" value="TilS"/>
    <property type="match status" value="1"/>
</dbReference>
<keyword evidence="6 8" id="KW-0067">ATP-binding</keyword>
<comment type="caution">
    <text evidence="10">The sequence shown here is derived from an EMBL/GenBank/DDBJ whole genome shotgun (WGS) entry which is preliminary data.</text>
</comment>
<evidence type="ECO:0000259" key="9">
    <source>
        <dbReference type="SMART" id="SM00977"/>
    </source>
</evidence>
<keyword evidence="2 8" id="KW-0963">Cytoplasm</keyword>
<gene>
    <name evidence="8 10" type="primary">tilS</name>
    <name evidence="10" type="ORF">EGT71_11645</name>
</gene>
<reference evidence="10 11" key="1">
    <citation type="submission" date="2018-10" db="EMBL/GenBank/DDBJ databases">
        <title>Transmission dynamics of multidrug resistant bacteria on intensive care unit surfaces.</title>
        <authorList>
            <person name="D'Souza A.W."/>
            <person name="Potter R.F."/>
            <person name="Wallace M."/>
            <person name="Shupe A."/>
            <person name="Patel S."/>
            <person name="Sun S."/>
            <person name="Gul D."/>
            <person name="Kwon J.H."/>
            <person name="Andleeb S."/>
            <person name="Burnham C.-A.D."/>
            <person name="Dantas G."/>
        </authorList>
    </citation>
    <scope>NUCLEOTIDE SEQUENCE [LARGE SCALE GENOMIC DNA]</scope>
    <source>
        <strain evidence="10 11">AS_373</strain>
    </source>
</reference>
<dbReference type="Gene3D" id="3.40.50.620">
    <property type="entry name" value="HUPs"/>
    <property type="match status" value="1"/>
</dbReference>
<dbReference type="SUPFAM" id="SSF52402">
    <property type="entry name" value="Adenine nucleotide alpha hydrolases-like"/>
    <property type="match status" value="1"/>
</dbReference>
<feature type="binding site" evidence="8">
    <location>
        <begin position="16"/>
        <end position="21"/>
    </location>
    <ligand>
        <name>ATP</name>
        <dbReference type="ChEBI" id="CHEBI:30616"/>
    </ligand>
</feature>
<dbReference type="PANTHER" id="PTHR43033">
    <property type="entry name" value="TRNA(ILE)-LYSIDINE SYNTHASE-RELATED"/>
    <property type="match status" value="1"/>
</dbReference>
<dbReference type="SMART" id="SM00977">
    <property type="entry name" value="TilS_C"/>
    <property type="match status" value="1"/>
</dbReference>
<dbReference type="InterPro" id="IPR012796">
    <property type="entry name" value="Lysidine-tRNA-synth_C"/>
</dbReference>
<dbReference type="GO" id="GO:0005737">
    <property type="term" value="C:cytoplasm"/>
    <property type="evidence" value="ECO:0007669"/>
    <property type="project" value="UniProtKB-SubCell"/>
</dbReference>
<dbReference type="Gene3D" id="1.20.59.20">
    <property type="match status" value="1"/>
</dbReference>
<protein>
    <recommendedName>
        <fullName evidence="8">tRNA(Ile)-lysidine synthase</fullName>
        <ecNumber evidence="8">6.3.4.19</ecNumber>
    </recommendedName>
    <alternativeName>
        <fullName evidence="8">tRNA(Ile)-2-lysyl-cytidine synthase</fullName>
    </alternativeName>
    <alternativeName>
        <fullName evidence="8">tRNA(Ile)-lysidine synthetase</fullName>
    </alternativeName>
</protein>
<name>A0A427V086_9ENTR</name>
<comment type="domain">
    <text evidence="8">The N-terminal region contains the highly conserved SGGXDS motif, predicted to be a P-loop motif involved in ATP binding.</text>
</comment>
<evidence type="ECO:0000256" key="8">
    <source>
        <dbReference type="HAMAP-Rule" id="MF_01161"/>
    </source>
</evidence>
<evidence type="ECO:0000256" key="1">
    <source>
        <dbReference type="ARBA" id="ARBA00004496"/>
    </source>
</evidence>
<comment type="catalytic activity">
    <reaction evidence="7 8">
        <text>cytidine(34) in tRNA(Ile2) + L-lysine + ATP = lysidine(34) in tRNA(Ile2) + AMP + diphosphate + H(+)</text>
        <dbReference type="Rhea" id="RHEA:43744"/>
        <dbReference type="Rhea" id="RHEA-COMP:10625"/>
        <dbReference type="Rhea" id="RHEA-COMP:10670"/>
        <dbReference type="ChEBI" id="CHEBI:15378"/>
        <dbReference type="ChEBI" id="CHEBI:30616"/>
        <dbReference type="ChEBI" id="CHEBI:32551"/>
        <dbReference type="ChEBI" id="CHEBI:33019"/>
        <dbReference type="ChEBI" id="CHEBI:82748"/>
        <dbReference type="ChEBI" id="CHEBI:83665"/>
        <dbReference type="ChEBI" id="CHEBI:456215"/>
        <dbReference type="EC" id="6.3.4.19"/>
    </reaction>
</comment>
<dbReference type="NCBIfam" id="TIGR02433">
    <property type="entry name" value="lysidine_TilS_C"/>
    <property type="match status" value="1"/>
</dbReference>
<dbReference type="GO" id="GO:0006400">
    <property type="term" value="P:tRNA modification"/>
    <property type="evidence" value="ECO:0007669"/>
    <property type="project" value="UniProtKB-UniRule"/>
</dbReference>
<evidence type="ECO:0000256" key="6">
    <source>
        <dbReference type="ARBA" id="ARBA00022840"/>
    </source>
</evidence>
<evidence type="ECO:0000313" key="10">
    <source>
        <dbReference type="EMBL" id="RSE26196.1"/>
    </source>
</evidence>
<keyword evidence="4 8" id="KW-0819">tRNA processing</keyword>
<proteinExistence type="inferred from homology"/>
<dbReference type="EC" id="6.3.4.19" evidence="8"/>
<dbReference type="AlphaFoldDB" id="A0A427V086"/>
<dbReference type="Pfam" id="PF11734">
    <property type="entry name" value="TilS_C"/>
    <property type="match status" value="1"/>
</dbReference>
<accession>A0A427V086</accession>
<dbReference type="PANTHER" id="PTHR43033:SF1">
    <property type="entry name" value="TRNA(ILE)-LYSIDINE SYNTHASE-RELATED"/>
    <property type="match status" value="1"/>
</dbReference>
<evidence type="ECO:0000256" key="4">
    <source>
        <dbReference type="ARBA" id="ARBA00022694"/>
    </source>
</evidence>
<dbReference type="SUPFAM" id="SSF56037">
    <property type="entry name" value="PheT/TilS domain"/>
    <property type="match status" value="1"/>
</dbReference>
<dbReference type="GO" id="GO:0005524">
    <property type="term" value="F:ATP binding"/>
    <property type="evidence" value="ECO:0007669"/>
    <property type="project" value="UniProtKB-UniRule"/>
</dbReference>
<evidence type="ECO:0000256" key="3">
    <source>
        <dbReference type="ARBA" id="ARBA00022598"/>
    </source>
</evidence>
<dbReference type="NCBIfam" id="NF007942">
    <property type="entry name" value="PRK10660.1"/>
    <property type="match status" value="1"/>
</dbReference>
<comment type="function">
    <text evidence="8">Ligates lysine onto the cytidine present at position 34 of the AUA codon-specific tRNA(Ile) that contains the anticodon CAU, in an ATP-dependent manner. Cytidine is converted to lysidine, thus changing the amino acid specificity of the tRNA from methionine to isoleucine.</text>
</comment>
<dbReference type="HAMAP" id="MF_01161">
    <property type="entry name" value="tRNA_Ile_lys_synt"/>
    <property type="match status" value="1"/>
</dbReference>
<keyword evidence="3 8" id="KW-0436">Ligase</keyword>
<dbReference type="InterPro" id="IPR012795">
    <property type="entry name" value="tRNA_Ile_lys_synt_N"/>
</dbReference>
<dbReference type="GO" id="GO:0032267">
    <property type="term" value="F:tRNA(Ile)-lysidine synthase activity"/>
    <property type="evidence" value="ECO:0007669"/>
    <property type="project" value="UniProtKB-EC"/>
</dbReference>
<organism evidence="10 11">
    <name type="scientific">Atlantibacter subterraneus</name>
    <dbReference type="NCBI Taxonomy" id="255519"/>
    <lineage>
        <taxon>Bacteria</taxon>
        <taxon>Pseudomonadati</taxon>
        <taxon>Pseudomonadota</taxon>
        <taxon>Gammaproteobacteria</taxon>
        <taxon>Enterobacterales</taxon>
        <taxon>Enterobacteriaceae</taxon>
        <taxon>Atlantibacter</taxon>
    </lineage>
</organism>
<dbReference type="Pfam" id="PF01171">
    <property type="entry name" value="ATP_bind_3"/>
    <property type="match status" value="1"/>
</dbReference>
<dbReference type="OrthoDB" id="9807403at2"/>
<evidence type="ECO:0000313" key="11">
    <source>
        <dbReference type="Proteomes" id="UP000275331"/>
    </source>
</evidence>
<feature type="domain" description="Lysidine-tRNA(Ile) synthetase C-terminal" evidence="9">
    <location>
        <begin position="352"/>
        <end position="423"/>
    </location>
</feature>
<evidence type="ECO:0000256" key="7">
    <source>
        <dbReference type="ARBA" id="ARBA00048539"/>
    </source>
</evidence>
<dbReference type="InterPro" id="IPR012094">
    <property type="entry name" value="tRNA_Ile_lys_synt"/>
</dbReference>
<dbReference type="RefSeq" id="WP_125293590.1">
    <property type="nucleotide sequence ID" value="NZ_JAPTZM010000002.1"/>
</dbReference>
<dbReference type="NCBIfam" id="TIGR02432">
    <property type="entry name" value="lysidine_TilS_N"/>
    <property type="match status" value="1"/>
</dbReference>
<dbReference type="Proteomes" id="UP000275331">
    <property type="component" value="Unassembled WGS sequence"/>
</dbReference>
<comment type="similarity">
    <text evidence="8">Belongs to the tRNA(Ile)-lysidine synthase family.</text>
</comment>